<keyword evidence="2" id="KW-1185">Reference proteome</keyword>
<proteinExistence type="predicted"/>
<protein>
    <submittedName>
        <fullName evidence="1">Uncharacterized protein</fullName>
    </submittedName>
</protein>
<dbReference type="AlphaFoldDB" id="F2L3X4"/>
<evidence type="ECO:0000313" key="1">
    <source>
        <dbReference type="EMBL" id="AEA13286.1"/>
    </source>
</evidence>
<accession>F2L3X4</accession>
<reference evidence="1 2" key="1">
    <citation type="journal article" date="2011" name="J. Bacteriol.">
        <title>Complete genome sequence of the thermoacidophilic crenarchaeon Thermoproteus uzoniensis 768-20.</title>
        <authorList>
            <person name="Mardanov A.V."/>
            <person name="Gumerov V.M."/>
            <person name="Beletsky A.V."/>
            <person name="Prokofeva M.I."/>
            <person name="Bonch-Osmolovskaya E.A."/>
            <person name="Ravin N.V."/>
            <person name="Skryabin K.G."/>
        </authorList>
    </citation>
    <scope>NUCLEOTIDE SEQUENCE [LARGE SCALE GENOMIC DNA]</scope>
    <source>
        <strain evidence="1 2">768-20</strain>
    </source>
</reference>
<dbReference type="HOGENOM" id="CLU_1745618_0_0_2"/>
<name>F2L3X4_THEU7</name>
<sequence length="173" mass="19085">MRAEGGAFIKFDARPYVFGIAMPDWRDGVIAVVKADESVDDAVRYIMSSCGVSTLNIAELPRYKLSCIETLLRNYRYESIIYITDIYGIVNKIALKSGISRSTLFNEAWSYLSKHICGGIDSAQCDGEVKLSCCRSSCGALCELAKLEAHMRRGVVVDLTRKLAEALGISQNL</sequence>
<evidence type="ECO:0000313" key="2">
    <source>
        <dbReference type="Proteomes" id="UP000008138"/>
    </source>
</evidence>
<gene>
    <name evidence="1" type="ordered locus">TUZN_1826</name>
</gene>
<dbReference type="KEGG" id="tuz:TUZN_1826"/>
<dbReference type="STRING" id="999630.TUZN_1826"/>
<organism evidence="1 2">
    <name type="scientific">Thermoproteus uzoniensis (strain 768-20)</name>
    <dbReference type="NCBI Taxonomy" id="999630"/>
    <lineage>
        <taxon>Archaea</taxon>
        <taxon>Thermoproteota</taxon>
        <taxon>Thermoprotei</taxon>
        <taxon>Thermoproteales</taxon>
        <taxon>Thermoproteaceae</taxon>
        <taxon>Thermoproteus</taxon>
    </lineage>
</organism>
<dbReference type="eggNOG" id="arCOG05443">
    <property type="taxonomic scope" value="Archaea"/>
</dbReference>
<dbReference type="EMBL" id="CP002590">
    <property type="protein sequence ID" value="AEA13286.1"/>
    <property type="molecule type" value="Genomic_DNA"/>
</dbReference>
<reference key="2">
    <citation type="submission" date="2011-03" db="EMBL/GenBank/DDBJ databases">
        <title>Complete genome sequence of the thermoacidophilic crenarchaeon Thermoproteus uzoniensis 768-20.</title>
        <authorList>
            <person name="Mardanov A.V."/>
            <person name="Gumerov V.M."/>
            <person name="Beletsky A.V."/>
            <person name="Prokofeva M.I."/>
            <person name="Bonch-Osmolovskaya E.A."/>
            <person name="Ravin N.V."/>
            <person name="Skryabin K.G."/>
        </authorList>
    </citation>
    <scope>NUCLEOTIDE SEQUENCE</scope>
    <source>
        <strain>768-20</strain>
    </source>
</reference>
<dbReference type="Proteomes" id="UP000008138">
    <property type="component" value="Chromosome"/>
</dbReference>